<protein>
    <submittedName>
        <fullName evidence="2">Uncharacterized protein</fullName>
    </submittedName>
</protein>
<name>A0A090F6E1_MESPL</name>
<dbReference type="EMBL" id="CCNB01000019">
    <property type="protein sequence ID" value="CDX39439.1"/>
    <property type="molecule type" value="Genomic_DNA"/>
</dbReference>
<dbReference type="Proteomes" id="UP000046373">
    <property type="component" value="Unassembled WGS sequence"/>
</dbReference>
<evidence type="ECO:0000256" key="1">
    <source>
        <dbReference type="SAM" id="MobiDB-lite"/>
    </source>
</evidence>
<dbReference type="AlphaFoldDB" id="A0A090F6E1"/>
<reference evidence="2 3" key="1">
    <citation type="submission" date="2014-08" db="EMBL/GenBank/DDBJ databases">
        <authorList>
            <person name="Moulin Lionel"/>
        </authorList>
    </citation>
    <scope>NUCLEOTIDE SEQUENCE [LARGE SCALE GENOMIC DNA]</scope>
</reference>
<evidence type="ECO:0000313" key="3">
    <source>
        <dbReference type="Proteomes" id="UP000046373"/>
    </source>
</evidence>
<evidence type="ECO:0000313" key="2">
    <source>
        <dbReference type="EMBL" id="CDX39439.1"/>
    </source>
</evidence>
<accession>A0A090F6E1</accession>
<organism evidence="2 3">
    <name type="scientific">Mesorhizobium plurifarium</name>
    <dbReference type="NCBI Taxonomy" id="69974"/>
    <lineage>
        <taxon>Bacteria</taxon>
        <taxon>Pseudomonadati</taxon>
        <taxon>Pseudomonadota</taxon>
        <taxon>Alphaproteobacteria</taxon>
        <taxon>Hyphomicrobiales</taxon>
        <taxon>Phyllobacteriaceae</taxon>
        <taxon>Mesorhizobium</taxon>
    </lineage>
</organism>
<gene>
    <name evidence="2" type="ORF">MPLDJ20_260003</name>
</gene>
<feature type="region of interest" description="Disordered" evidence="1">
    <location>
        <begin position="1"/>
        <end position="59"/>
    </location>
</feature>
<sequence>MSGYGTPANQVKKPSRRAATGLDGGPDRISDISQRCRIRGDHGFGTGTAAPGTSSLAHG</sequence>
<proteinExistence type="predicted"/>